<evidence type="ECO:0000313" key="3">
    <source>
        <dbReference type="Proteomes" id="UP000664701"/>
    </source>
</evidence>
<dbReference type="Proteomes" id="UP000664701">
    <property type="component" value="Chromosome"/>
</dbReference>
<dbReference type="Gene3D" id="1.10.10.10">
    <property type="entry name" value="Winged helix-like DNA-binding domain superfamily/Winged helix DNA-binding domain"/>
    <property type="match status" value="1"/>
</dbReference>
<dbReference type="Pfam" id="PF08279">
    <property type="entry name" value="HTH_11"/>
    <property type="match status" value="1"/>
</dbReference>
<proteinExistence type="predicted"/>
<gene>
    <name evidence="2" type="ORF">DOK78_002604</name>
</gene>
<accession>A0ABZ2SV43</accession>
<dbReference type="EMBL" id="CP147251">
    <property type="protein sequence ID" value="WYJ77964.1"/>
    <property type="molecule type" value="Genomic_DNA"/>
</dbReference>
<evidence type="ECO:0000313" key="2">
    <source>
        <dbReference type="EMBL" id="WYJ77964.1"/>
    </source>
</evidence>
<evidence type="ECO:0000259" key="1">
    <source>
        <dbReference type="Pfam" id="PF08279"/>
    </source>
</evidence>
<feature type="domain" description="Helix-turn-helix type 11" evidence="1">
    <location>
        <begin position="6"/>
        <end position="61"/>
    </location>
</feature>
<reference evidence="2 3" key="1">
    <citation type="submission" date="2024-03" db="EMBL/GenBank/DDBJ databases">
        <title>The Genome Sequence of Enterococcus sp. DIV2402.</title>
        <authorList>
            <consortium name="The Broad Institute Genomics Platform"/>
            <consortium name="The Broad Institute Microbial Omics Core"/>
            <consortium name="The Broad Institute Genomic Center for Infectious Diseases"/>
            <person name="Earl A."/>
            <person name="Manson A."/>
            <person name="Gilmore M."/>
            <person name="Schwartman J."/>
            <person name="Shea T."/>
            <person name="Abouelleil A."/>
            <person name="Cao P."/>
            <person name="Chapman S."/>
            <person name="Cusick C."/>
            <person name="Young S."/>
            <person name="Neafsey D."/>
            <person name="Nusbaum C."/>
            <person name="Birren B."/>
        </authorList>
    </citation>
    <scope>NUCLEOTIDE SEQUENCE [LARGE SCALE GENOMIC DNA]</scope>
    <source>
        <strain evidence="2 3">DIV2402</strain>
    </source>
</reference>
<sequence length="91" mass="10622">MKKQHQKLINYLNSKNDEYVSSTVLSNILNVTDRSIRNYVKEINSVIDTDIVIVSSPQGYKLRFNIRSEEHKEGGYYVGNLENELLEFRVI</sequence>
<name>A0ABZ2SV43_9ENTE</name>
<keyword evidence="3" id="KW-1185">Reference proteome</keyword>
<organism evidence="2 3">
    <name type="scientific">Candidatus Enterococcus lowellii</name>
    <dbReference type="NCBI Taxonomy" id="2230877"/>
    <lineage>
        <taxon>Bacteria</taxon>
        <taxon>Bacillati</taxon>
        <taxon>Bacillota</taxon>
        <taxon>Bacilli</taxon>
        <taxon>Lactobacillales</taxon>
        <taxon>Enterococcaceae</taxon>
        <taxon>Enterococcus</taxon>
    </lineage>
</organism>
<dbReference type="InterPro" id="IPR036388">
    <property type="entry name" value="WH-like_DNA-bd_sf"/>
</dbReference>
<dbReference type="InterPro" id="IPR013196">
    <property type="entry name" value="HTH_11"/>
</dbReference>
<protein>
    <recommendedName>
        <fullName evidence="1">Helix-turn-helix type 11 domain-containing protein</fullName>
    </recommendedName>
</protein>
<dbReference type="RefSeq" id="WP_207871863.1">
    <property type="nucleotide sequence ID" value="NZ_CP147251.1"/>
</dbReference>